<dbReference type="SUPFAM" id="SSF52499">
    <property type="entry name" value="Isochorismatase-like hydrolases"/>
    <property type="match status" value="1"/>
</dbReference>
<dbReference type="InterPro" id="IPR050993">
    <property type="entry name" value="Isochorismatase_domain"/>
</dbReference>
<evidence type="ECO:0000313" key="2">
    <source>
        <dbReference type="EMBL" id="HJC41166.1"/>
    </source>
</evidence>
<protein>
    <submittedName>
        <fullName evidence="2">Isochorismatase family protein</fullName>
    </submittedName>
</protein>
<name>A0A9D2NYR6_9FIRM</name>
<feature type="domain" description="Isochorismatase-like" evidence="1">
    <location>
        <begin position="17"/>
        <end position="165"/>
    </location>
</feature>
<comment type="caution">
    <text evidence="2">The sequence shown here is derived from an EMBL/GenBank/DDBJ whole genome shotgun (WGS) entry which is preliminary data.</text>
</comment>
<dbReference type="AlphaFoldDB" id="A0A9D2NYR6"/>
<organism evidence="2 3">
    <name type="scientific">Candidatus Intestinimonas pullistercoris</name>
    <dbReference type="NCBI Taxonomy" id="2838623"/>
    <lineage>
        <taxon>Bacteria</taxon>
        <taxon>Bacillati</taxon>
        <taxon>Bacillota</taxon>
        <taxon>Clostridia</taxon>
        <taxon>Eubacteriales</taxon>
        <taxon>Intestinimonas</taxon>
    </lineage>
</organism>
<sequence length="188" mass="20548">MEENKTARFHLNAEDAVLLVIDEQEKLMVAMDHAPQVLKNTKLLLLAAKELGLPVLVTEQYPKGLGATSAELLEAMPEGWTRIEKMAFDAAGPELLDKLSALGRKTVVVCGTETHVCVYQTTRSLLEQGYQVFLVQDAVCSRFTHNYKSGLALMREMGAVVLTAEGAVFDLLKVSGTPAFKVLSKALK</sequence>
<dbReference type="PANTHER" id="PTHR14119">
    <property type="entry name" value="HYDROLASE"/>
    <property type="match status" value="1"/>
</dbReference>
<dbReference type="InterPro" id="IPR036380">
    <property type="entry name" value="Isochorismatase-like_sf"/>
</dbReference>
<proteinExistence type="predicted"/>
<reference evidence="2" key="2">
    <citation type="submission" date="2021-04" db="EMBL/GenBank/DDBJ databases">
        <authorList>
            <person name="Gilroy R."/>
        </authorList>
    </citation>
    <scope>NUCLEOTIDE SEQUENCE</scope>
    <source>
        <strain evidence="2">CHK186-1790</strain>
    </source>
</reference>
<evidence type="ECO:0000259" key="1">
    <source>
        <dbReference type="Pfam" id="PF00857"/>
    </source>
</evidence>
<dbReference type="PANTHER" id="PTHR14119:SF3">
    <property type="entry name" value="ISOCHORISMATASE DOMAIN-CONTAINING PROTEIN 2"/>
    <property type="match status" value="1"/>
</dbReference>
<dbReference type="Gene3D" id="3.40.50.850">
    <property type="entry name" value="Isochorismatase-like"/>
    <property type="match status" value="1"/>
</dbReference>
<accession>A0A9D2NYR6</accession>
<reference evidence="2" key="1">
    <citation type="journal article" date="2021" name="PeerJ">
        <title>Extensive microbial diversity within the chicken gut microbiome revealed by metagenomics and culture.</title>
        <authorList>
            <person name="Gilroy R."/>
            <person name="Ravi A."/>
            <person name="Getino M."/>
            <person name="Pursley I."/>
            <person name="Horton D.L."/>
            <person name="Alikhan N.F."/>
            <person name="Baker D."/>
            <person name="Gharbi K."/>
            <person name="Hall N."/>
            <person name="Watson M."/>
            <person name="Adriaenssens E.M."/>
            <person name="Foster-Nyarko E."/>
            <person name="Jarju S."/>
            <person name="Secka A."/>
            <person name="Antonio M."/>
            <person name="Oren A."/>
            <person name="Chaudhuri R.R."/>
            <person name="La Ragione R."/>
            <person name="Hildebrand F."/>
            <person name="Pallen M.J."/>
        </authorList>
    </citation>
    <scope>NUCLEOTIDE SEQUENCE</scope>
    <source>
        <strain evidence="2">CHK186-1790</strain>
    </source>
</reference>
<gene>
    <name evidence="2" type="ORF">H9701_06400</name>
</gene>
<dbReference type="EMBL" id="DWWJ01000110">
    <property type="protein sequence ID" value="HJC41166.1"/>
    <property type="molecule type" value="Genomic_DNA"/>
</dbReference>
<dbReference type="Proteomes" id="UP000823882">
    <property type="component" value="Unassembled WGS sequence"/>
</dbReference>
<evidence type="ECO:0000313" key="3">
    <source>
        <dbReference type="Proteomes" id="UP000823882"/>
    </source>
</evidence>
<dbReference type="InterPro" id="IPR000868">
    <property type="entry name" value="Isochorismatase-like_dom"/>
</dbReference>
<dbReference type="Pfam" id="PF00857">
    <property type="entry name" value="Isochorismatase"/>
    <property type="match status" value="1"/>
</dbReference>